<feature type="transmembrane region" description="Helical" evidence="1">
    <location>
        <begin position="172"/>
        <end position="188"/>
    </location>
</feature>
<dbReference type="KEGG" id="talb:FTW19_03445"/>
<evidence type="ECO:0000313" key="4">
    <source>
        <dbReference type="Proteomes" id="UP000321820"/>
    </source>
</evidence>
<dbReference type="InterPro" id="IPR043128">
    <property type="entry name" value="Rev_trsase/Diguanyl_cyclase"/>
</dbReference>
<organism evidence="3 4">
    <name type="scientific">Terriglobus albidus</name>
    <dbReference type="NCBI Taxonomy" id="1592106"/>
    <lineage>
        <taxon>Bacteria</taxon>
        <taxon>Pseudomonadati</taxon>
        <taxon>Acidobacteriota</taxon>
        <taxon>Terriglobia</taxon>
        <taxon>Terriglobales</taxon>
        <taxon>Acidobacteriaceae</taxon>
        <taxon>Terriglobus</taxon>
    </lineage>
</organism>
<dbReference type="EMBL" id="CP042806">
    <property type="protein sequence ID" value="QEE27153.1"/>
    <property type="molecule type" value="Genomic_DNA"/>
</dbReference>
<dbReference type="CDD" id="cd01949">
    <property type="entry name" value="GGDEF"/>
    <property type="match status" value="1"/>
</dbReference>
<feature type="transmembrane region" description="Helical" evidence="1">
    <location>
        <begin position="150"/>
        <end position="166"/>
    </location>
</feature>
<dbReference type="AlphaFoldDB" id="A0A5B9E4D4"/>
<feature type="domain" description="GGDEF" evidence="2">
    <location>
        <begin position="290"/>
        <end position="425"/>
    </location>
</feature>
<feature type="transmembrane region" description="Helical" evidence="1">
    <location>
        <begin position="35"/>
        <end position="52"/>
    </location>
</feature>
<dbReference type="Proteomes" id="UP000321820">
    <property type="component" value="Chromosome"/>
</dbReference>
<keyword evidence="1" id="KW-0812">Transmembrane</keyword>
<dbReference type="RefSeq" id="WP_147646347.1">
    <property type="nucleotide sequence ID" value="NZ_CP042806.1"/>
</dbReference>
<keyword evidence="4" id="KW-1185">Reference proteome</keyword>
<evidence type="ECO:0000313" key="3">
    <source>
        <dbReference type="EMBL" id="QEE27153.1"/>
    </source>
</evidence>
<dbReference type="PANTHER" id="PTHR46663:SF4">
    <property type="entry name" value="DIGUANYLATE CYCLASE DGCT-RELATED"/>
    <property type="match status" value="1"/>
</dbReference>
<dbReference type="InterPro" id="IPR000160">
    <property type="entry name" value="GGDEF_dom"/>
</dbReference>
<name>A0A5B9E4D4_9BACT</name>
<evidence type="ECO:0000256" key="1">
    <source>
        <dbReference type="SAM" id="Phobius"/>
    </source>
</evidence>
<dbReference type="SMART" id="SM00267">
    <property type="entry name" value="GGDEF"/>
    <property type="match status" value="1"/>
</dbReference>
<protein>
    <submittedName>
        <fullName evidence="3">GGDEF domain-containing protein</fullName>
    </submittedName>
</protein>
<dbReference type="NCBIfam" id="TIGR00254">
    <property type="entry name" value="GGDEF"/>
    <property type="match status" value="1"/>
</dbReference>
<dbReference type="PANTHER" id="PTHR46663">
    <property type="entry name" value="DIGUANYLATE CYCLASE DGCT-RELATED"/>
    <property type="match status" value="1"/>
</dbReference>
<accession>A0A5B9E4D4</accession>
<dbReference type="SUPFAM" id="SSF55073">
    <property type="entry name" value="Nucleotide cyclase"/>
    <property type="match status" value="1"/>
</dbReference>
<evidence type="ECO:0000259" key="2">
    <source>
        <dbReference type="PROSITE" id="PS50887"/>
    </source>
</evidence>
<keyword evidence="1" id="KW-1133">Transmembrane helix</keyword>
<feature type="transmembrane region" description="Helical" evidence="1">
    <location>
        <begin position="92"/>
        <end position="111"/>
    </location>
</feature>
<proteinExistence type="predicted"/>
<feature type="transmembrane region" description="Helical" evidence="1">
    <location>
        <begin position="6"/>
        <end position="23"/>
    </location>
</feature>
<feature type="transmembrane region" description="Helical" evidence="1">
    <location>
        <begin position="58"/>
        <end position="80"/>
    </location>
</feature>
<dbReference type="PROSITE" id="PS50887">
    <property type="entry name" value="GGDEF"/>
    <property type="match status" value="1"/>
</dbReference>
<feature type="transmembrane region" description="Helical" evidence="1">
    <location>
        <begin position="200"/>
        <end position="219"/>
    </location>
</feature>
<dbReference type="Gene3D" id="3.30.70.270">
    <property type="match status" value="1"/>
</dbReference>
<feature type="transmembrane region" description="Helical" evidence="1">
    <location>
        <begin position="117"/>
        <end position="138"/>
    </location>
</feature>
<dbReference type="Pfam" id="PF00990">
    <property type="entry name" value="GGDEF"/>
    <property type="match status" value="1"/>
</dbReference>
<dbReference type="InterPro" id="IPR029787">
    <property type="entry name" value="Nucleotide_cyclase"/>
</dbReference>
<keyword evidence="1" id="KW-0472">Membrane</keyword>
<sequence>MLNAQLIPDTVALVTLIALLEVFRRRHPADRVRLWLIGMLWIFVECVARMFYERHAPYHRFLHVIALDSYVIAGTIFVYSAHRNAIPWTTRFVVHAVNVLPMVIIAAMYGAEYRGSMLPYYLCCAFALITGGLMATVFRSSLSSRLGTYLVFRVLIWGPTIGFLYTHEVRAAVYWLLATLFLAAGISMHQMLERSGAGKLAIVAGFTMWAFCFGTHPFVSDNGFWGPIMSRFWDLQKFIIMVGMLMVLLDEQIAHNHSLALHDDLTGLPNRRLLEDRLAQAMARAERNGSSTAVVMLDLNGFKRVNDTLGHAAGDHLLCQFVEELKKAVRTADTLARYGGDEFVVVVGDIVRGQPVDRLVEAMRRAGARDYEVQGHTFAVEAAVGAAVFPEDAGTVTELLRIADDRMYRNKPLRPVTGGISSSDLGIPIAK</sequence>
<reference evidence="3 4" key="1">
    <citation type="submission" date="2019-08" db="EMBL/GenBank/DDBJ databases">
        <title>Complete genome sequence of Terriglobus albidus strain ORNL.</title>
        <authorList>
            <person name="Podar M."/>
        </authorList>
    </citation>
    <scope>NUCLEOTIDE SEQUENCE [LARGE SCALE GENOMIC DNA]</scope>
    <source>
        <strain evidence="3 4">ORNL</strain>
    </source>
</reference>
<gene>
    <name evidence="3" type="ORF">FTW19_03445</name>
</gene>
<dbReference type="InterPro" id="IPR052163">
    <property type="entry name" value="DGC-Regulatory_Protein"/>
</dbReference>
<dbReference type="OrthoDB" id="9805474at2"/>